<dbReference type="Gene3D" id="3.90.79.10">
    <property type="entry name" value="Nucleoside Triphosphate Pyrophosphohydrolase"/>
    <property type="match status" value="1"/>
</dbReference>
<dbReference type="PANTHER" id="PTHR12992">
    <property type="entry name" value="NUDIX HYDROLASE"/>
    <property type="match status" value="1"/>
</dbReference>
<keyword evidence="6" id="KW-0464">Manganese</keyword>
<feature type="domain" description="Nudix hydrolase" evidence="7">
    <location>
        <begin position="27"/>
        <end position="158"/>
    </location>
</feature>
<evidence type="ECO:0000256" key="3">
    <source>
        <dbReference type="ARBA" id="ARBA00022723"/>
    </source>
</evidence>
<dbReference type="InterPro" id="IPR015797">
    <property type="entry name" value="NUDIX_hydrolase-like_dom_sf"/>
</dbReference>
<comment type="cofactor">
    <cofactor evidence="2">
        <name>Mg(2+)</name>
        <dbReference type="ChEBI" id="CHEBI:18420"/>
    </cofactor>
</comment>
<dbReference type="GO" id="GO:0035539">
    <property type="term" value="F:8-oxo-7,8-dihydrodeoxyguanosine triphosphate pyrophosphatase activity"/>
    <property type="evidence" value="ECO:0007669"/>
    <property type="project" value="UniProtKB-EC"/>
</dbReference>
<evidence type="ECO:0000313" key="8">
    <source>
        <dbReference type="EMBL" id="XBX74007.1"/>
    </source>
</evidence>
<comment type="cofactor">
    <cofactor evidence="1">
        <name>Mn(2+)</name>
        <dbReference type="ChEBI" id="CHEBI:29035"/>
    </cofactor>
</comment>
<dbReference type="PROSITE" id="PS51462">
    <property type="entry name" value="NUDIX"/>
    <property type="match status" value="1"/>
</dbReference>
<dbReference type="AlphaFoldDB" id="A0AAU7VJK0"/>
<accession>A0AAU7VJK0</accession>
<protein>
    <submittedName>
        <fullName evidence="8">CoA pyrophosphatase</fullName>
        <ecNumber evidence="8">3.6.1.55</ecNumber>
    </submittedName>
</protein>
<dbReference type="CDD" id="cd03426">
    <property type="entry name" value="NUDIX_CoAse_Nudt7"/>
    <property type="match status" value="1"/>
</dbReference>
<evidence type="ECO:0000256" key="2">
    <source>
        <dbReference type="ARBA" id="ARBA00001946"/>
    </source>
</evidence>
<dbReference type="Pfam" id="PF00293">
    <property type="entry name" value="NUDIX"/>
    <property type="match status" value="1"/>
</dbReference>
<keyword evidence="5" id="KW-0460">Magnesium</keyword>
<dbReference type="InterPro" id="IPR000086">
    <property type="entry name" value="NUDIX_hydrolase_dom"/>
</dbReference>
<dbReference type="RefSeq" id="WP_350342768.1">
    <property type="nucleotide sequence ID" value="NZ_CP158367.1"/>
</dbReference>
<dbReference type="SUPFAM" id="SSF55811">
    <property type="entry name" value="Nudix"/>
    <property type="match status" value="1"/>
</dbReference>
<keyword evidence="3" id="KW-0479">Metal-binding</keyword>
<reference evidence="8" key="1">
    <citation type="journal article" date="2013" name="Extremophiles">
        <title>Proteinivorax tanatarense gen. nov., sp. nov., an anaerobic, haloalkaliphilic, proteolytic bacterium isolated from a decaying algal bloom, and proposal of Proteinivoraceae fam. nov.</title>
        <authorList>
            <person name="Kevbrin V."/>
            <person name="Boltyanskaya Y."/>
            <person name="Zhilina T."/>
            <person name="Kolganova T."/>
            <person name="Lavrentjeva E."/>
            <person name="Kuznetsov B."/>
        </authorList>
    </citation>
    <scope>NUCLEOTIDE SEQUENCE</scope>
    <source>
        <strain evidence="8">Z-910T</strain>
    </source>
</reference>
<organism evidence="8">
    <name type="scientific">Proteinivorax tanatarense</name>
    <dbReference type="NCBI Taxonomy" id="1260629"/>
    <lineage>
        <taxon>Bacteria</taxon>
        <taxon>Bacillati</taxon>
        <taxon>Bacillota</taxon>
        <taxon>Clostridia</taxon>
        <taxon>Eubacteriales</taxon>
        <taxon>Proteinivoracaceae</taxon>
        <taxon>Proteinivorax</taxon>
    </lineage>
</organism>
<dbReference type="PROSITE" id="PS00893">
    <property type="entry name" value="NUDIX_BOX"/>
    <property type="match status" value="1"/>
</dbReference>
<gene>
    <name evidence="8" type="ORF">PRVXT_002026</name>
</gene>
<dbReference type="InterPro" id="IPR020084">
    <property type="entry name" value="NUDIX_hydrolase_CS"/>
</dbReference>
<sequence>MNITKNISKIISPFKNNRPKPLDASKEFSLVVPLFVWNEKIHFLFQIRSKNLSRQPGQICFPGGALEKGESLKEGAIRETCEELGLKESNINIISQLDFLVSPYNIVLYPFLGIIYQNPNSLNVNKDEVSDTFTISLKEALSLKPKLSIMDVEPIPKDDFPYELTGQGNNYNWSCGKYPIYFYQYKNKIIWGFTARIFKDVIEKLSDS</sequence>
<dbReference type="InterPro" id="IPR045121">
    <property type="entry name" value="CoAse"/>
</dbReference>
<evidence type="ECO:0000256" key="1">
    <source>
        <dbReference type="ARBA" id="ARBA00001936"/>
    </source>
</evidence>
<reference evidence="8" key="2">
    <citation type="submission" date="2024-06" db="EMBL/GenBank/DDBJ databases">
        <authorList>
            <person name="Petrova K.O."/>
            <person name="Toshchakov S.V."/>
            <person name="Boltjanskaja Y.V."/>
            <person name="Kevbrin V."/>
        </authorList>
    </citation>
    <scope>NUCLEOTIDE SEQUENCE</scope>
    <source>
        <strain evidence="8">Z-910T</strain>
    </source>
</reference>
<dbReference type="GO" id="GO:0010945">
    <property type="term" value="F:coenzyme A diphosphatase activity"/>
    <property type="evidence" value="ECO:0007669"/>
    <property type="project" value="InterPro"/>
</dbReference>
<evidence type="ECO:0000259" key="7">
    <source>
        <dbReference type="PROSITE" id="PS51462"/>
    </source>
</evidence>
<evidence type="ECO:0000256" key="4">
    <source>
        <dbReference type="ARBA" id="ARBA00022801"/>
    </source>
</evidence>
<name>A0AAU7VJK0_9FIRM</name>
<dbReference type="PANTHER" id="PTHR12992:SF11">
    <property type="entry name" value="MITOCHONDRIAL COENZYME A DIPHOSPHATASE NUDT8"/>
    <property type="match status" value="1"/>
</dbReference>
<proteinExistence type="predicted"/>
<evidence type="ECO:0000256" key="6">
    <source>
        <dbReference type="ARBA" id="ARBA00023211"/>
    </source>
</evidence>
<dbReference type="EC" id="3.6.1.55" evidence="8"/>
<dbReference type="EMBL" id="CP158367">
    <property type="protein sequence ID" value="XBX74007.1"/>
    <property type="molecule type" value="Genomic_DNA"/>
</dbReference>
<dbReference type="GO" id="GO:0046872">
    <property type="term" value="F:metal ion binding"/>
    <property type="evidence" value="ECO:0007669"/>
    <property type="project" value="UniProtKB-KW"/>
</dbReference>
<evidence type="ECO:0000256" key="5">
    <source>
        <dbReference type="ARBA" id="ARBA00022842"/>
    </source>
</evidence>
<keyword evidence="4 8" id="KW-0378">Hydrolase</keyword>